<feature type="compositionally biased region" description="Polar residues" evidence="1">
    <location>
        <begin position="70"/>
        <end position="79"/>
    </location>
</feature>
<proteinExistence type="predicted"/>
<evidence type="ECO:0000313" key="3">
    <source>
        <dbReference type="Proteomes" id="UP000559256"/>
    </source>
</evidence>
<gene>
    <name evidence="2" type="ORF">D9758_010894</name>
</gene>
<dbReference type="EMBL" id="JAACJM010000086">
    <property type="protein sequence ID" value="KAF5348398.1"/>
    <property type="molecule type" value="Genomic_DNA"/>
</dbReference>
<feature type="region of interest" description="Disordered" evidence="1">
    <location>
        <begin position="148"/>
        <end position="188"/>
    </location>
</feature>
<comment type="caution">
    <text evidence="2">The sequence shown here is derived from an EMBL/GenBank/DDBJ whole genome shotgun (WGS) entry which is preliminary data.</text>
</comment>
<evidence type="ECO:0000256" key="1">
    <source>
        <dbReference type="SAM" id="MobiDB-lite"/>
    </source>
</evidence>
<protein>
    <submittedName>
        <fullName evidence="2">Uncharacterized protein</fullName>
    </submittedName>
</protein>
<keyword evidence="3" id="KW-1185">Reference proteome</keyword>
<accession>A0A8H5CWK9</accession>
<evidence type="ECO:0000313" key="2">
    <source>
        <dbReference type="EMBL" id="KAF5348398.1"/>
    </source>
</evidence>
<feature type="compositionally biased region" description="Low complexity" evidence="1">
    <location>
        <begin position="87"/>
        <end position="107"/>
    </location>
</feature>
<feature type="region of interest" description="Disordered" evidence="1">
    <location>
        <begin position="21"/>
        <end position="117"/>
    </location>
</feature>
<feature type="region of interest" description="Disordered" evidence="1">
    <location>
        <begin position="217"/>
        <end position="257"/>
    </location>
</feature>
<dbReference type="Proteomes" id="UP000559256">
    <property type="component" value="Unassembled WGS sequence"/>
</dbReference>
<feature type="compositionally biased region" description="Polar residues" evidence="1">
    <location>
        <begin position="229"/>
        <end position="242"/>
    </location>
</feature>
<name>A0A8H5CWK9_9AGAR</name>
<reference evidence="2 3" key="1">
    <citation type="journal article" date="2020" name="ISME J.">
        <title>Uncovering the hidden diversity of litter-decomposition mechanisms in mushroom-forming fungi.</title>
        <authorList>
            <person name="Floudas D."/>
            <person name="Bentzer J."/>
            <person name="Ahren D."/>
            <person name="Johansson T."/>
            <person name="Persson P."/>
            <person name="Tunlid A."/>
        </authorList>
    </citation>
    <scope>NUCLEOTIDE SEQUENCE [LARGE SCALE GENOMIC DNA]</scope>
    <source>
        <strain evidence="2 3">CBS 291.85</strain>
    </source>
</reference>
<feature type="compositionally biased region" description="Low complexity" evidence="1">
    <location>
        <begin position="163"/>
        <end position="173"/>
    </location>
</feature>
<organism evidence="2 3">
    <name type="scientific">Tetrapyrgos nigripes</name>
    <dbReference type="NCBI Taxonomy" id="182062"/>
    <lineage>
        <taxon>Eukaryota</taxon>
        <taxon>Fungi</taxon>
        <taxon>Dikarya</taxon>
        <taxon>Basidiomycota</taxon>
        <taxon>Agaricomycotina</taxon>
        <taxon>Agaricomycetes</taxon>
        <taxon>Agaricomycetidae</taxon>
        <taxon>Agaricales</taxon>
        <taxon>Marasmiineae</taxon>
        <taxon>Marasmiaceae</taxon>
        <taxon>Tetrapyrgos</taxon>
    </lineage>
</organism>
<sequence length="286" mass="31583">MGTPDFGADVTLEVAEFGKPTSEFSGLGVGVGKQLKTKKASDTDILRNSRSPSPKPSFHHYDESQFDRSWFSTSASVSDTDSEPYHSSYPPRNSSSSDVSSDKVSTSDIHDPSHDFSFTNFPLIKEVQDYAISTDSFFAFRRRVHHHHQHQGHDEDDEDDDSSSISSSSSTSRSDSDERYDHGPLLMSPPIPSIRGSSSLFFHQAEENGSFVEDVEGRENAGEGVKSPASWNPSVPSISLDLNSRLDHEKGRARTRRGSMIRKKLGHSLMKVLGHRGLRKEVGLGN</sequence>
<dbReference type="AlphaFoldDB" id="A0A8H5CWK9"/>